<comment type="caution">
    <text evidence="16">The sequence shown here is derived from an EMBL/GenBank/DDBJ whole genome shotgun (WGS) entry which is preliminary data.</text>
</comment>
<dbReference type="Pfam" id="PF00560">
    <property type="entry name" value="LRR_1"/>
    <property type="match status" value="9"/>
</dbReference>
<evidence type="ECO:0000313" key="17">
    <source>
        <dbReference type="Proteomes" id="UP001293593"/>
    </source>
</evidence>
<keyword evidence="8 12" id="KW-1133">Transmembrane helix</keyword>
<evidence type="ECO:0000256" key="4">
    <source>
        <dbReference type="ARBA" id="ARBA00022614"/>
    </source>
</evidence>
<dbReference type="Gene3D" id="3.80.10.10">
    <property type="entry name" value="Ribonuclease Inhibitor"/>
    <property type="match status" value="4"/>
</dbReference>
<dbReference type="EMBL" id="JAWXYG010000001">
    <property type="protein sequence ID" value="KAK4285135.1"/>
    <property type="molecule type" value="Genomic_DNA"/>
</dbReference>
<dbReference type="Proteomes" id="UP001293593">
    <property type="component" value="Unassembled WGS sequence"/>
</dbReference>
<keyword evidence="3" id="KW-1003">Cell membrane</keyword>
<dbReference type="InterPro" id="IPR003591">
    <property type="entry name" value="Leu-rich_rpt_typical-subtyp"/>
</dbReference>
<evidence type="ECO:0000256" key="8">
    <source>
        <dbReference type="ARBA" id="ARBA00022989"/>
    </source>
</evidence>
<evidence type="ECO:0000259" key="15">
    <source>
        <dbReference type="Pfam" id="PF23598"/>
    </source>
</evidence>
<keyword evidence="11" id="KW-0325">Glycoprotein</keyword>
<accession>A0AAE1N822</accession>
<dbReference type="InterPro" id="IPR001611">
    <property type="entry name" value="Leu-rich_rpt"/>
</dbReference>
<keyword evidence="17" id="KW-1185">Reference proteome</keyword>
<evidence type="ECO:0000256" key="11">
    <source>
        <dbReference type="ARBA" id="ARBA00023180"/>
    </source>
</evidence>
<evidence type="ECO:0000256" key="12">
    <source>
        <dbReference type="SAM" id="Phobius"/>
    </source>
</evidence>
<dbReference type="AlphaFoldDB" id="A0AAE1N822"/>
<comment type="subcellular location">
    <subcellularLocation>
        <location evidence="1">Cell membrane</location>
        <topology evidence="1">Single-pass type I membrane protein</topology>
    </subcellularLocation>
</comment>
<evidence type="ECO:0000256" key="10">
    <source>
        <dbReference type="ARBA" id="ARBA00023170"/>
    </source>
</evidence>
<dbReference type="InterPro" id="IPR055414">
    <property type="entry name" value="LRR_R13L4/SHOC2-like"/>
</dbReference>
<dbReference type="FunFam" id="3.80.10.10:FF:000111">
    <property type="entry name" value="LRR receptor-like serine/threonine-protein kinase ERECTA"/>
    <property type="match status" value="1"/>
</dbReference>
<dbReference type="SUPFAM" id="SSF52058">
    <property type="entry name" value="L domain-like"/>
    <property type="match status" value="3"/>
</dbReference>
<dbReference type="InterPro" id="IPR032675">
    <property type="entry name" value="LRR_dom_sf"/>
</dbReference>
<dbReference type="PANTHER" id="PTHR48063">
    <property type="entry name" value="LRR RECEPTOR-LIKE KINASE"/>
    <property type="match status" value="1"/>
</dbReference>
<evidence type="ECO:0008006" key="18">
    <source>
        <dbReference type="Google" id="ProtNLM"/>
    </source>
</evidence>
<evidence type="ECO:0000256" key="2">
    <source>
        <dbReference type="ARBA" id="ARBA00009592"/>
    </source>
</evidence>
<dbReference type="Pfam" id="PF08263">
    <property type="entry name" value="LRRNT_2"/>
    <property type="match status" value="1"/>
</dbReference>
<feature type="domain" description="Leucine-rich repeat-containing N-terminal plant-type" evidence="14">
    <location>
        <begin position="35"/>
        <end position="72"/>
    </location>
</feature>
<organism evidence="16 17">
    <name type="scientific">Acacia crassicarpa</name>
    <name type="common">northern wattle</name>
    <dbReference type="NCBI Taxonomy" id="499986"/>
    <lineage>
        <taxon>Eukaryota</taxon>
        <taxon>Viridiplantae</taxon>
        <taxon>Streptophyta</taxon>
        <taxon>Embryophyta</taxon>
        <taxon>Tracheophyta</taxon>
        <taxon>Spermatophyta</taxon>
        <taxon>Magnoliopsida</taxon>
        <taxon>eudicotyledons</taxon>
        <taxon>Gunneridae</taxon>
        <taxon>Pentapetalae</taxon>
        <taxon>rosids</taxon>
        <taxon>fabids</taxon>
        <taxon>Fabales</taxon>
        <taxon>Fabaceae</taxon>
        <taxon>Caesalpinioideae</taxon>
        <taxon>mimosoid clade</taxon>
        <taxon>Acacieae</taxon>
        <taxon>Acacia</taxon>
    </lineage>
</organism>
<keyword evidence="4" id="KW-0433">Leucine-rich repeat</keyword>
<keyword evidence="6 13" id="KW-0732">Signal</keyword>
<evidence type="ECO:0000313" key="16">
    <source>
        <dbReference type="EMBL" id="KAK4285135.1"/>
    </source>
</evidence>
<name>A0AAE1N822_9FABA</name>
<evidence type="ECO:0000256" key="6">
    <source>
        <dbReference type="ARBA" id="ARBA00022729"/>
    </source>
</evidence>
<dbReference type="GO" id="GO:0005886">
    <property type="term" value="C:plasma membrane"/>
    <property type="evidence" value="ECO:0007669"/>
    <property type="project" value="UniProtKB-SubCell"/>
</dbReference>
<dbReference type="InterPro" id="IPR013210">
    <property type="entry name" value="LRR_N_plant-typ"/>
</dbReference>
<dbReference type="Pfam" id="PF23598">
    <property type="entry name" value="LRR_14"/>
    <property type="match status" value="1"/>
</dbReference>
<dbReference type="PROSITE" id="PS51450">
    <property type="entry name" value="LRR"/>
    <property type="match status" value="1"/>
</dbReference>
<evidence type="ECO:0000256" key="3">
    <source>
        <dbReference type="ARBA" id="ARBA00022475"/>
    </source>
</evidence>
<sequence length="1065" mass="119495">MRRSLSEVLLILFVLFFEASQLCLCRNLTDEGCIEEERQSLLKFRDNFDNYSRHVLAWDGKQCCKWKGVKCDAITGHVVNIDLSPKSHPMAWQLIKDGVWFPNCSTRVEVVNNGSFYVKCDFSSKAMSPSLLELKHLTYLDLSFIDFQLTHIPAFLGSMRQLRYLNLSQSFFSGRVPHQLGNLTNLQTLDLNRATLYMYDSTSMNDITWVSHLSSLQYIDMSAVRIINEINSVMQVILNLPILLQTHFEFCGINPSKSSQGFVNSSSLPSKLQVLNLLGNFLDVIPNAVQNVTSLRSLDLSNNYLDSVPLWFGKFKFLAHLNLAWNELADFFPIAIQNIFSLQYLDLSSNSLTSAVPIWFIKKVQHVNLTNNNFSTLESSCPLNSKINSKNISESIGSDLQALDLSHNELKDVVDSLGQLKNLEHLNLASNFLYGPIPLSFRNLTKLLELILEDNHFNGTIPAFLGRFSFLRVLDLSDNHLKGRIPDSLGKLQNLNILDLSTNSLEGHLGEVHLRNLSSLNDLNLGMNKLSIELAPNWLPHFQLKSLKLPSCNIGTPFPQWLRNQKKLGKLDLSNTGLWGTLPTWFQQKDLLVLDLSNNKISGQLPRNINDMMPYLNSLYLGKNLLNGSIPESLCKLSWLQDLDLSKNKLSREIPSCLGEFDGILLIDLSSNELSGTIPESFCSSDGSYSLQSLNLSNNSLHGELPSTLRSCNYLEILDLGNNELYGIIPSKIWAKSSMLKILRLRQNKFNGSIPSTLCQLSHLQSLDLASNNLSGPIPFCIGNMEGMMVNKALDNGPKVHEASEPAAPPTEFSLAPFVSSVAPGPSPEASTPAWAPAFQQWEKEDVKQFIKGRELDFTKNLKFVINMDLSYNNLIGIIPEVLTSLNGLVSLNLSHNLLSGEIPSKIGQLKLLESLDLSWNKLAGPLPSSMPSLTSLSHLNLSYNNFSGPIPVGNQFFTLEDSSIYFGNQYLCGEPVLKGCHDHESNEAPTSDHYEIKNQKEKIMFYFVVAVGFMTGFWGIIALLVFNKSLRYVCFRYMEKLGDEIYVAVAIRVARLKRMGLKRW</sequence>
<feature type="transmembrane region" description="Helical" evidence="12">
    <location>
        <begin position="1004"/>
        <end position="1027"/>
    </location>
</feature>
<evidence type="ECO:0000256" key="5">
    <source>
        <dbReference type="ARBA" id="ARBA00022692"/>
    </source>
</evidence>
<keyword evidence="7" id="KW-0677">Repeat</keyword>
<evidence type="ECO:0000256" key="7">
    <source>
        <dbReference type="ARBA" id="ARBA00022737"/>
    </source>
</evidence>
<keyword evidence="5 12" id="KW-0812">Transmembrane</keyword>
<dbReference type="SMART" id="SM00369">
    <property type="entry name" value="LRR_TYP"/>
    <property type="match status" value="12"/>
</dbReference>
<dbReference type="PRINTS" id="PR00019">
    <property type="entry name" value="LEURICHRPT"/>
</dbReference>
<dbReference type="Pfam" id="PF13855">
    <property type="entry name" value="LRR_8"/>
    <property type="match status" value="1"/>
</dbReference>
<feature type="domain" description="Disease resistance R13L4/SHOC-2-like LRR" evidence="15">
    <location>
        <begin position="381"/>
        <end position="570"/>
    </location>
</feature>
<keyword evidence="10" id="KW-0675">Receptor</keyword>
<evidence type="ECO:0000256" key="13">
    <source>
        <dbReference type="SAM" id="SignalP"/>
    </source>
</evidence>
<dbReference type="InterPro" id="IPR046956">
    <property type="entry name" value="RLP23-like"/>
</dbReference>
<feature type="signal peptide" evidence="13">
    <location>
        <begin position="1"/>
        <end position="25"/>
    </location>
</feature>
<gene>
    <name evidence="16" type="ORF">QN277_001876</name>
</gene>
<dbReference type="FunFam" id="3.80.10.10:FF:000041">
    <property type="entry name" value="LRR receptor-like serine/threonine-protein kinase ERECTA"/>
    <property type="match status" value="1"/>
</dbReference>
<evidence type="ECO:0000256" key="1">
    <source>
        <dbReference type="ARBA" id="ARBA00004251"/>
    </source>
</evidence>
<comment type="similarity">
    <text evidence="2">Belongs to the RLP family.</text>
</comment>
<keyword evidence="9 12" id="KW-0472">Membrane</keyword>
<evidence type="ECO:0000256" key="9">
    <source>
        <dbReference type="ARBA" id="ARBA00023136"/>
    </source>
</evidence>
<reference evidence="16" key="1">
    <citation type="submission" date="2023-10" db="EMBL/GenBank/DDBJ databases">
        <title>Chromosome-level genome of the transformable northern wattle, Acacia crassicarpa.</title>
        <authorList>
            <person name="Massaro I."/>
            <person name="Sinha N.R."/>
            <person name="Poethig S."/>
            <person name="Leichty A.R."/>
        </authorList>
    </citation>
    <scope>NUCLEOTIDE SEQUENCE</scope>
    <source>
        <strain evidence="16">Acra3RX</strain>
        <tissue evidence="16">Leaf</tissue>
    </source>
</reference>
<protein>
    <recommendedName>
        <fullName evidence="18">Leucine-rich repeat-containing N-terminal plant-type domain-containing protein</fullName>
    </recommendedName>
</protein>
<evidence type="ECO:0000259" key="14">
    <source>
        <dbReference type="Pfam" id="PF08263"/>
    </source>
</evidence>
<proteinExistence type="inferred from homology"/>
<feature type="chain" id="PRO_5042007707" description="Leucine-rich repeat-containing N-terminal plant-type domain-containing protein" evidence="13">
    <location>
        <begin position="26"/>
        <end position="1065"/>
    </location>
</feature>
<dbReference type="PANTHER" id="PTHR48063:SF112">
    <property type="entry name" value="RECEPTOR LIKE PROTEIN 30-LIKE"/>
    <property type="match status" value="1"/>
</dbReference>
<dbReference type="FunFam" id="3.80.10.10:FF:000095">
    <property type="entry name" value="LRR receptor-like serine/threonine-protein kinase GSO1"/>
    <property type="match status" value="1"/>
</dbReference>